<dbReference type="Pfam" id="PF13568">
    <property type="entry name" value="OMP_b-brl_2"/>
    <property type="match status" value="1"/>
</dbReference>
<evidence type="ECO:0000256" key="1">
    <source>
        <dbReference type="SAM" id="SignalP"/>
    </source>
</evidence>
<reference evidence="3 4" key="1">
    <citation type="submission" date="2018-03" db="EMBL/GenBank/DDBJ databases">
        <title>Genomic Encyclopedia of Archaeal and Bacterial Type Strains, Phase II (KMG-II): from individual species to whole genera.</title>
        <authorList>
            <person name="Goeker M."/>
        </authorList>
    </citation>
    <scope>NUCLEOTIDE SEQUENCE [LARGE SCALE GENOMIC DNA]</scope>
    <source>
        <strain evidence="3 4">DSM 28229</strain>
    </source>
</reference>
<gene>
    <name evidence="3" type="ORF">BC781_111127</name>
</gene>
<dbReference type="AlphaFoldDB" id="A0A315YXL0"/>
<evidence type="ECO:0000313" key="4">
    <source>
        <dbReference type="Proteomes" id="UP000245535"/>
    </source>
</evidence>
<dbReference type="InterPro" id="IPR025665">
    <property type="entry name" value="Beta-barrel_OMP_2"/>
</dbReference>
<feature type="domain" description="Outer membrane protein beta-barrel" evidence="2">
    <location>
        <begin position="19"/>
        <end position="300"/>
    </location>
</feature>
<protein>
    <submittedName>
        <fullName evidence="3">Outer membrane protein with beta-barrel domain</fullName>
    </submittedName>
</protein>
<sequence length="323" mass="34069">MKKLFVSAIALFAFASTSFAQEKKVEFGLKAGANIAFVTTEAPNPYAKQIYGPMFGGFVNYNVSEKFAVQLDLLYSQQGIQVDGQPIEETDDLMAVRSDLDALPALTGIALPIDGQGTVSRYYTYNYLNIPLVAKYEVASGLKVMAGAQVGILLNANKNSSNNVSAEAIAGLEGNIAMLGAMATAVQGQADDAMALSTQMQQLIDAGMGDDPQASLGGATPNQVKAQADAGYAEATAGVAQLSGAQALLQEKGDDLLEEGDFDVTDSFIKTDVSLVFGAEYEMPSGLFFDARFNLGLSNVKANPADGEYVKNRAVQIGVGYKF</sequence>
<evidence type="ECO:0000313" key="3">
    <source>
        <dbReference type="EMBL" id="PWJ34217.1"/>
    </source>
</evidence>
<accession>A0A315YXL0</accession>
<name>A0A315YXL0_SEDFL</name>
<proteinExistence type="predicted"/>
<feature type="signal peptide" evidence="1">
    <location>
        <begin position="1"/>
        <end position="20"/>
    </location>
</feature>
<evidence type="ECO:0000259" key="2">
    <source>
        <dbReference type="Pfam" id="PF13568"/>
    </source>
</evidence>
<comment type="caution">
    <text evidence="3">The sequence shown here is derived from an EMBL/GenBank/DDBJ whole genome shotgun (WGS) entry which is preliminary data.</text>
</comment>
<feature type="chain" id="PRO_5016268098" evidence="1">
    <location>
        <begin position="21"/>
        <end position="323"/>
    </location>
</feature>
<dbReference type="RefSeq" id="WP_109623092.1">
    <property type="nucleotide sequence ID" value="NZ_QGDO01000011.1"/>
</dbReference>
<dbReference type="Proteomes" id="UP000245535">
    <property type="component" value="Unassembled WGS sequence"/>
</dbReference>
<keyword evidence="4" id="KW-1185">Reference proteome</keyword>
<dbReference type="OrthoDB" id="1160354at2"/>
<organism evidence="3 4">
    <name type="scientific">Sediminitomix flava</name>
    <dbReference type="NCBI Taxonomy" id="379075"/>
    <lineage>
        <taxon>Bacteria</taxon>
        <taxon>Pseudomonadati</taxon>
        <taxon>Bacteroidota</taxon>
        <taxon>Cytophagia</taxon>
        <taxon>Cytophagales</taxon>
        <taxon>Flammeovirgaceae</taxon>
        <taxon>Sediminitomix</taxon>
    </lineage>
</organism>
<dbReference type="EMBL" id="QGDO01000011">
    <property type="protein sequence ID" value="PWJ34217.1"/>
    <property type="molecule type" value="Genomic_DNA"/>
</dbReference>
<keyword evidence="1" id="KW-0732">Signal</keyword>